<reference evidence="2 3" key="1">
    <citation type="submission" date="2019-08" db="EMBL/GenBank/DDBJ databases">
        <authorList>
            <person name="Luo N."/>
        </authorList>
    </citation>
    <scope>NUCLEOTIDE SEQUENCE [LARGE SCALE GENOMIC DNA]</scope>
    <source>
        <strain evidence="2 3">NCIMB 9442</strain>
    </source>
</reference>
<dbReference type="InterPro" id="IPR011037">
    <property type="entry name" value="Pyrv_Knase-like_insert_dom_sf"/>
</dbReference>
<comment type="caution">
    <text evidence="2">The sequence shown here is derived from an EMBL/GenBank/DDBJ whole genome shotgun (WGS) entry which is preliminary data.</text>
</comment>
<sequence length="144" mass="15445">MGIVRAVCISERKGERKRVVDAITLREDYGVEEDVHAGSGRQVSLLAVESVDIMRPRMPELAAGDFAENILVEGLPLTRCKVGDQLAAGPDILLEITQIGKTCHSKCNIHKTVGFCIMPTEGVFAKVLRGGVLRAGDAVAMTEG</sequence>
<dbReference type="InterPro" id="IPR005302">
    <property type="entry name" value="MoCF_Sase_C"/>
</dbReference>
<dbReference type="PANTHER" id="PTHR36930">
    <property type="entry name" value="METAL-SULFUR CLUSTER BIOSYNTHESIS PROTEINS YUAD-RELATED"/>
    <property type="match status" value="1"/>
</dbReference>
<dbReference type="SUPFAM" id="SSF50800">
    <property type="entry name" value="PK beta-barrel domain-like"/>
    <property type="match status" value="1"/>
</dbReference>
<dbReference type="InterPro" id="IPR052716">
    <property type="entry name" value="MOSC_domain"/>
</dbReference>
<evidence type="ECO:0000259" key="1">
    <source>
        <dbReference type="PROSITE" id="PS51340"/>
    </source>
</evidence>
<dbReference type="PANTHER" id="PTHR36930:SF1">
    <property type="entry name" value="MOSC DOMAIN-CONTAINING PROTEIN"/>
    <property type="match status" value="1"/>
</dbReference>
<dbReference type="EMBL" id="VRYY01000108">
    <property type="protein sequence ID" value="MBG3876365.1"/>
    <property type="molecule type" value="Genomic_DNA"/>
</dbReference>
<keyword evidence="3" id="KW-1185">Reference proteome</keyword>
<evidence type="ECO:0000313" key="2">
    <source>
        <dbReference type="EMBL" id="MBG3876365.1"/>
    </source>
</evidence>
<proteinExistence type="predicted"/>
<dbReference type="Gene3D" id="2.40.33.20">
    <property type="entry name" value="PK beta-barrel domain-like"/>
    <property type="match status" value="1"/>
</dbReference>
<organism evidence="2 3">
    <name type="scientific">Nitratidesulfovibrio oxamicus</name>
    <dbReference type="NCBI Taxonomy" id="32016"/>
    <lineage>
        <taxon>Bacteria</taxon>
        <taxon>Pseudomonadati</taxon>
        <taxon>Thermodesulfobacteriota</taxon>
        <taxon>Desulfovibrionia</taxon>
        <taxon>Desulfovibrionales</taxon>
        <taxon>Desulfovibrionaceae</taxon>
        <taxon>Nitratidesulfovibrio</taxon>
    </lineage>
</organism>
<dbReference type="Pfam" id="PF03473">
    <property type="entry name" value="MOSC"/>
    <property type="match status" value="1"/>
</dbReference>
<evidence type="ECO:0000313" key="3">
    <source>
        <dbReference type="Proteomes" id="UP001194469"/>
    </source>
</evidence>
<dbReference type="RefSeq" id="WP_196608526.1">
    <property type="nucleotide sequence ID" value="NZ_VRYY01000108.1"/>
</dbReference>
<dbReference type="Proteomes" id="UP001194469">
    <property type="component" value="Unassembled WGS sequence"/>
</dbReference>
<feature type="domain" description="MOSC" evidence="1">
    <location>
        <begin position="17"/>
        <end position="142"/>
    </location>
</feature>
<protein>
    <submittedName>
        <fullName evidence="2">MOSC domain-containing protein</fullName>
    </submittedName>
</protein>
<gene>
    <name evidence="2" type="ORF">FVW20_04820</name>
</gene>
<name>A0ABS0J2C6_9BACT</name>
<accession>A0ABS0J2C6</accession>
<dbReference type="PROSITE" id="PS51340">
    <property type="entry name" value="MOSC"/>
    <property type="match status" value="1"/>
</dbReference>